<comment type="function">
    <text evidence="7">Has antibacterial activity against a variety of bacteria including S.aureus, P.aeruginosa and M.tuberculosis. Acts by inducing bacterial membrane breakage.</text>
</comment>
<evidence type="ECO:0000256" key="3">
    <source>
        <dbReference type="ARBA" id="ARBA00016275"/>
    </source>
</evidence>
<keyword evidence="4" id="KW-0812">Transmembrane</keyword>
<comment type="caution">
    <text evidence="10">The sequence shown here is derived from an EMBL/GenBank/DDBJ whole genome shotgun (WGS) entry which is preliminary data.</text>
</comment>
<dbReference type="PANTHER" id="PTHR28525">
    <property type="entry name" value="REACTIVE OXYGEN SPECIES MODULATOR 1"/>
    <property type="match status" value="1"/>
</dbReference>
<evidence type="ECO:0000313" key="10">
    <source>
        <dbReference type="EMBL" id="KAB0362775.1"/>
    </source>
</evidence>
<evidence type="ECO:0000313" key="11">
    <source>
        <dbReference type="Proteomes" id="UP000326458"/>
    </source>
</evidence>
<comment type="function">
    <text evidence="8">Induces production of reactive oxygen species (ROS) which are necessary for cell proliferation. May play a role in inducing oxidative DNA damage and replicative senescence. May play a role in the coordination of mitochondrial morphology and cell proliferation.</text>
</comment>
<dbReference type="GO" id="GO:0045039">
    <property type="term" value="P:protein insertion into mitochondrial inner membrane"/>
    <property type="evidence" value="ECO:0007669"/>
    <property type="project" value="TreeGrafter"/>
</dbReference>
<evidence type="ECO:0000256" key="5">
    <source>
        <dbReference type="ARBA" id="ARBA00022989"/>
    </source>
</evidence>
<evidence type="ECO:0000256" key="1">
    <source>
        <dbReference type="ARBA" id="ARBA00004370"/>
    </source>
</evidence>
<evidence type="ECO:0000256" key="6">
    <source>
        <dbReference type="ARBA" id="ARBA00023136"/>
    </source>
</evidence>
<dbReference type="Proteomes" id="UP000326458">
    <property type="component" value="Unassembled WGS sequence"/>
</dbReference>
<dbReference type="GO" id="GO:0030150">
    <property type="term" value="P:protein import into mitochondrial matrix"/>
    <property type="evidence" value="ECO:0007669"/>
    <property type="project" value="TreeGrafter"/>
</dbReference>
<evidence type="ECO:0000256" key="2">
    <source>
        <dbReference type="ARBA" id="ARBA00007839"/>
    </source>
</evidence>
<dbReference type="AlphaFoldDB" id="A0A5N3WPT3"/>
<organism evidence="10 11">
    <name type="scientific">Muntiacus muntjak</name>
    <name type="common">Barking deer</name>
    <name type="synonym">Indian muntjac</name>
    <dbReference type="NCBI Taxonomy" id="9888"/>
    <lineage>
        <taxon>Eukaryota</taxon>
        <taxon>Metazoa</taxon>
        <taxon>Chordata</taxon>
        <taxon>Craniata</taxon>
        <taxon>Vertebrata</taxon>
        <taxon>Euteleostomi</taxon>
        <taxon>Mammalia</taxon>
        <taxon>Eutheria</taxon>
        <taxon>Laurasiatheria</taxon>
        <taxon>Artiodactyla</taxon>
        <taxon>Ruminantia</taxon>
        <taxon>Pecora</taxon>
        <taxon>Cervidae</taxon>
        <taxon>Muntiacinae</taxon>
        <taxon>Muntiacus</taxon>
    </lineage>
</organism>
<protein>
    <recommendedName>
        <fullName evidence="3">Reactive oxygen species modulator 1</fullName>
    </recommendedName>
    <alternativeName>
        <fullName evidence="9">Protein MGR2 homolog</fullName>
    </alternativeName>
</protein>
<gene>
    <name evidence="10" type="ORF">FD754_006931</name>
</gene>
<keyword evidence="11" id="KW-1185">Reference proteome</keyword>
<keyword evidence="5" id="KW-1133">Transmembrane helix</keyword>
<proteinExistence type="inferred from homology"/>
<evidence type="ECO:0000256" key="7">
    <source>
        <dbReference type="ARBA" id="ARBA00025225"/>
    </source>
</evidence>
<comment type="similarity">
    <text evidence="2">Belongs to the MGR2 family.</text>
</comment>
<sequence length="60" mass="6211">MLVAVGPYGQSQPSCFDHMKVGFVMGCSGGMAAGLMGSIRKPMMQSDSTFGTFMAIGMGI</sequence>
<dbReference type="EMBL" id="VCEA01000001">
    <property type="protein sequence ID" value="KAB0362775.1"/>
    <property type="molecule type" value="Genomic_DNA"/>
</dbReference>
<evidence type="ECO:0000256" key="4">
    <source>
        <dbReference type="ARBA" id="ARBA00022692"/>
    </source>
</evidence>
<accession>A0A5N3WPT3</accession>
<dbReference type="GO" id="GO:0005744">
    <property type="term" value="C:TIM23 mitochondrial import inner membrane translocase complex"/>
    <property type="evidence" value="ECO:0007669"/>
    <property type="project" value="TreeGrafter"/>
</dbReference>
<name>A0A5N3WPT3_MUNMU</name>
<reference evidence="10 11" key="1">
    <citation type="submission" date="2019-06" db="EMBL/GenBank/DDBJ databases">
        <title>Discovery of a novel chromosome fission-fusion reversal in muntjac.</title>
        <authorList>
            <person name="Mudd A.B."/>
            <person name="Bredeson J.V."/>
            <person name="Baum R."/>
            <person name="Hockemeyer D."/>
            <person name="Rokhsar D.S."/>
        </authorList>
    </citation>
    <scope>NUCLEOTIDE SEQUENCE [LARGE SCALE GENOMIC DNA]</scope>
    <source>
        <strain evidence="10">UTSW_UCB_Mm</strain>
        <tissue evidence="10">Fibroblast cell line</tissue>
    </source>
</reference>
<keyword evidence="6" id="KW-0472">Membrane</keyword>
<dbReference type="InterPro" id="IPR018450">
    <property type="entry name" value="Romo1/Mgr2"/>
</dbReference>
<evidence type="ECO:0000256" key="9">
    <source>
        <dbReference type="ARBA" id="ARBA00032686"/>
    </source>
</evidence>
<comment type="subcellular location">
    <subcellularLocation>
        <location evidence="1">Membrane</location>
    </subcellularLocation>
</comment>
<dbReference type="PANTHER" id="PTHR28525:SF1">
    <property type="entry name" value="REACTIVE OXYGEN SPECIES MODULATOR 1"/>
    <property type="match status" value="1"/>
</dbReference>
<evidence type="ECO:0000256" key="8">
    <source>
        <dbReference type="ARBA" id="ARBA00025243"/>
    </source>
</evidence>